<organism evidence="1 2">
    <name type="scientific">Lepeophtheirus salmonis</name>
    <name type="common">Salmon louse</name>
    <name type="synonym">Caligus salmonis</name>
    <dbReference type="NCBI Taxonomy" id="72036"/>
    <lineage>
        <taxon>Eukaryota</taxon>
        <taxon>Metazoa</taxon>
        <taxon>Ecdysozoa</taxon>
        <taxon>Arthropoda</taxon>
        <taxon>Crustacea</taxon>
        <taxon>Multicrustacea</taxon>
        <taxon>Hexanauplia</taxon>
        <taxon>Copepoda</taxon>
        <taxon>Siphonostomatoida</taxon>
        <taxon>Caligidae</taxon>
        <taxon>Lepeophtheirus</taxon>
    </lineage>
</organism>
<dbReference type="AlphaFoldDB" id="A0A817FAL8"/>
<reference evidence="1" key="1">
    <citation type="submission" date="2021-02" db="EMBL/GenBank/DDBJ databases">
        <authorList>
            <person name="Bekaert M."/>
        </authorList>
    </citation>
    <scope>NUCLEOTIDE SEQUENCE</scope>
    <source>
        <strain evidence="1">IoA-00</strain>
    </source>
</reference>
<dbReference type="Proteomes" id="UP000675881">
    <property type="component" value="Unassembled WGS sequence"/>
</dbReference>
<name>A0A817FAL8_LEPSM</name>
<keyword evidence="2" id="KW-1185">Reference proteome</keyword>
<evidence type="ECO:0000313" key="1">
    <source>
        <dbReference type="EMBL" id="CAF2742761.1"/>
    </source>
</evidence>
<protein>
    <submittedName>
        <fullName evidence="1">(salmon louse) hypothetical protein</fullName>
    </submittedName>
</protein>
<evidence type="ECO:0000313" key="2">
    <source>
        <dbReference type="Proteomes" id="UP000675881"/>
    </source>
</evidence>
<sequence length="191" mass="21819">MENRMLRHNEVLTTIKEPYNITNKLCFEILPLSPRRNSVLRLVVVLNTRSSQEGTLVTRLSLDISTLTMFPSLAVIRTSNASNTGFPLVKISYLTPRRCLRTEFLIGLRGKRCGHSNSMALRKTPYEYIFNDPPTDVWDVGQVTPYKAHNFVDKRIFEGLASAVKGSPFYLVLNFIFIQDIFLPYQNESTA</sequence>
<gene>
    <name evidence="1" type="ORF">LSAA_133</name>
</gene>
<comment type="caution">
    <text evidence="1">The sequence shown here is derived from an EMBL/GenBank/DDBJ whole genome shotgun (WGS) entry which is preliminary data.</text>
</comment>
<proteinExistence type="predicted"/>
<accession>A0A817FAL8</accession>
<dbReference type="EMBL" id="CAJNVT010000025">
    <property type="protein sequence ID" value="CAF2742761.1"/>
    <property type="molecule type" value="Genomic_DNA"/>
</dbReference>